<dbReference type="SUPFAM" id="SSF52540">
    <property type="entry name" value="P-loop containing nucleoside triphosphate hydrolases"/>
    <property type="match status" value="1"/>
</dbReference>
<dbReference type="CDD" id="cd17933">
    <property type="entry name" value="DEXSc_RecD-like"/>
    <property type="match status" value="1"/>
</dbReference>
<feature type="domain" description="UvrD-like helicase C-terminal" evidence="1">
    <location>
        <begin position="396"/>
        <end position="437"/>
    </location>
</feature>
<evidence type="ECO:0000313" key="3">
    <source>
        <dbReference type="EMBL" id="AIK67960.1"/>
    </source>
</evidence>
<name>A0A076YKT3_9CAUD</name>
<keyword evidence="3" id="KW-0378">Hydrolase</keyword>
<dbReference type="PANTHER" id="PTHR47642">
    <property type="entry name" value="ATP-DEPENDENT DNA HELICASE"/>
    <property type="match status" value="1"/>
</dbReference>
<dbReference type="Pfam" id="PF18343">
    <property type="entry name" value="SH3_14"/>
    <property type="match status" value="1"/>
</dbReference>
<dbReference type="InterPro" id="IPR041214">
    <property type="entry name" value="SH3_14"/>
</dbReference>
<keyword evidence="3" id="KW-0547">Nucleotide-binding</keyword>
<dbReference type="InterPro" id="IPR051055">
    <property type="entry name" value="PIF1_helicase"/>
</dbReference>
<dbReference type="Gene3D" id="3.40.50.300">
    <property type="entry name" value="P-loop containing nucleotide triphosphate hydrolases"/>
    <property type="match status" value="2"/>
</dbReference>
<dbReference type="GO" id="GO:0004386">
    <property type="term" value="F:helicase activity"/>
    <property type="evidence" value="ECO:0007669"/>
    <property type="project" value="UniProtKB-KW"/>
</dbReference>
<dbReference type="KEGG" id="vg:22113496"/>
<keyword evidence="3" id="KW-0067">ATP-binding</keyword>
<evidence type="ECO:0000259" key="1">
    <source>
        <dbReference type="Pfam" id="PF13538"/>
    </source>
</evidence>
<dbReference type="RefSeq" id="YP_009097626.1">
    <property type="nucleotide sequence ID" value="NC_025414.1"/>
</dbReference>
<dbReference type="Pfam" id="PF13604">
    <property type="entry name" value="AAA_30"/>
    <property type="match status" value="1"/>
</dbReference>
<dbReference type="InterPro" id="IPR027417">
    <property type="entry name" value="P-loop_NTPase"/>
</dbReference>
<dbReference type="Gene3D" id="2.30.30.780">
    <property type="match status" value="1"/>
</dbReference>
<protein>
    <submittedName>
        <fullName evidence="3">DNA helicase</fullName>
    </submittedName>
</protein>
<dbReference type="GeneID" id="22113496"/>
<feature type="domain" description="Dda helicase SH3" evidence="2">
    <location>
        <begin position="264"/>
        <end position="391"/>
    </location>
</feature>
<organism evidence="3 4">
    <name type="scientific">Citrobacter phage Miller</name>
    <dbReference type="NCBI Taxonomy" id="1527524"/>
    <lineage>
        <taxon>Viruses</taxon>
        <taxon>Duplodnaviria</taxon>
        <taxon>Heunggongvirae</taxon>
        <taxon>Uroviricota</taxon>
        <taxon>Caudoviricetes</taxon>
        <taxon>Pantevenvirales</taxon>
        <taxon>Straboviridae</taxon>
        <taxon>Pseudotevenvirus</taxon>
        <taxon>Pseudotevenvirus miller</taxon>
    </lineage>
</organism>
<sequence length="443" mass="50879">MNELTFDDLSDDQKKGHDRVIKNIQNKVHTTITGGPGVGKTTLVKFIFETLKSMGISGLWLTAPTHQAKNVLAAATGMDATTIHSALKISPVTNEEIRVFEQQRGKKAPDLSECRVFVVEEVSMVDHEMFRIIKRTIPSHAVILGLGDKDQIRPVNADGRTELSPFFDEEIFDVIRLDKIMRQAEGNPIIQVSRAVRDGKMLKPMSVGDMGVFQHANAVDFLKQYFRRVKTPDDLMENRMFAYTNDNVDKLNATIRKHLYKTTQPFILDEVIVMQEPLVQEMRLNGQIFTEIIYNNNEKIRVLEIVPRTEVIKAEKCDEKISIDYYLLKTVSLEEEQEAQIQVVVDPVMKERLGNYLAYVASNYKRIKQQTGYKAPWHSFWAIKNKFQDVKPLPVCTYHKAQGSTYDHAYMYTRDAYAFADYDLCKQLIYVGVTRARYTVDYV</sequence>
<dbReference type="EMBL" id="KM236237">
    <property type="protein sequence ID" value="AIK67960.1"/>
    <property type="molecule type" value="Genomic_DNA"/>
</dbReference>
<evidence type="ECO:0000259" key="2">
    <source>
        <dbReference type="Pfam" id="PF18343"/>
    </source>
</evidence>
<keyword evidence="4" id="KW-1185">Reference proteome</keyword>
<proteinExistence type="predicted"/>
<keyword evidence="3" id="KW-0347">Helicase</keyword>
<dbReference type="CDD" id="cd18809">
    <property type="entry name" value="SF1_C_RecD"/>
    <property type="match status" value="1"/>
</dbReference>
<dbReference type="PANTHER" id="PTHR47642:SF5">
    <property type="entry name" value="ATP-DEPENDENT DNA HELICASE"/>
    <property type="match status" value="1"/>
</dbReference>
<evidence type="ECO:0000313" key="4">
    <source>
        <dbReference type="Proteomes" id="UP000201263"/>
    </source>
</evidence>
<dbReference type="Proteomes" id="UP000201263">
    <property type="component" value="Segment"/>
</dbReference>
<gene>
    <name evidence="3" type="ORF">CPTMiller_0024</name>
</gene>
<reference evidence="3 4" key="1">
    <citation type="submission" date="2014-07" db="EMBL/GenBank/DDBJ databases">
        <title>Complete Genome of Citrobacter freundii Myophage Miller.</title>
        <authorList>
            <person name="Hwang K."/>
            <person name="Luna A.J."/>
            <person name="Hernandez A.C."/>
            <person name="Everett G.F.K."/>
        </authorList>
    </citation>
    <scope>NUCLEOTIDE SEQUENCE [LARGE SCALE GENOMIC DNA]</scope>
</reference>
<dbReference type="Pfam" id="PF13538">
    <property type="entry name" value="UvrD_C_2"/>
    <property type="match status" value="1"/>
</dbReference>
<accession>A0A076YKT3</accession>
<dbReference type="InterPro" id="IPR027785">
    <property type="entry name" value="UvrD-like_helicase_C"/>
</dbReference>